<name>A0A2P8D675_9BACT</name>
<reference evidence="1 2" key="1">
    <citation type="submission" date="2018-03" db="EMBL/GenBank/DDBJ databases">
        <title>Genomic Encyclopedia of Type Strains, Phase III (KMG-III): the genomes of soil and plant-associated and newly described type strains.</title>
        <authorList>
            <person name="Whitman W."/>
        </authorList>
    </citation>
    <scope>NUCLEOTIDE SEQUENCE [LARGE SCALE GENOMIC DNA]</scope>
    <source>
        <strain evidence="1 2">CGMCC 1.12700</strain>
    </source>
</reference>
<organism evidence="1 2">
    <name type="scientific">Taibaiella chishuiensis</name>
    <dbReference type="NCBI Taxonomy" id="1434707"/>
    <lineage>
        <taxon>Bacteria</taxon>
        <taxon>Pseudomonadati</taxon>
        <taxon>Bacteroidota</taxon>
        <taxon>Chitinophagia</taxon>
        <taxon>Chitinophagales</taxon>
        <taxon>Chitinophagaceae</taxon>
        <taxon>Taibaiella</taxon>
    </lineage>
</organism>
<dbReference type="Proteomes" id="UP000240572">
    <property type="component" value="Unassembled WGS sequence"/>
</dbReference>
<sequence length="147" mass="15583">MIPALLLLSHIGFAQAKNIKINNTTGCTIHLSLRLSEPTIDPCAPKYEGAEFAVPPFTVMTFDYTNYPGSAASGAQYFLYAKIFQAASGSGCTGLGDAVGVGETCSGFPQSAMVKAHESNCTVCGDVKAIWYPQPNPNDYAILEIIP</sequence>
<evidence type="ECO:0000313" key="1">
    <source>
        <dbReference type="EMBL" id="PSK92708.1"/>
    </source>
</evidence>
<keyword evidence="2" id="KW-1185">Reference proteome</keyword>
<evidence type="ECO:0000313" key="2">
    <source>
        <dbReference type="Proteomes" id="UP000240572"/>
    </source>
</evidence>
<dbReference type="AlphaFoldDB" id="A0A2P8D675"/>
<accession>A0A2P8D675</accession>
<protein>
    <submittedName>
        <fullName evidence="1">Uncharacterized protein</fullName>
    </submittedName>
</protein>
<gene>
    <name evidence="1" type="ORF">B0I18_103290</name>
</gene>
<dbReference type="EMBL" id="PYGD01000003">
    <property type="protein sequence ID" value="PSK92708.1"/>
    <property type="molecule type" value="Genomic_DNA"/>
</dbReference>
<comment type="caution">
    <text evidence="1">The sequence shown here is derived from an EMBL/GenBank/DDBJ whole genome shotgun (WGS) entry which is preliminary data.</text>
</comment>
<proteinExistence type="predicted"/>